<keyword evidence="3" id="KW-1185">Reference proteome</keyword>
<accession>A0A8W8I103</accession>
<protein>
    <submittedName>
        <fullName evidence="2">Uncharacterized protein</fullName>
    </submittedName>
</protein>
<dbReference type="EnsemblMetazoa" id="G11980.1">
    <property type="protein sequence ID" value="G11980.1:cds"/>
    <property type="gene ID" value="G11980"/>
</dbReference>
<organism evidence="2 3">
    <name type="scientific">Magallana gigas</name>
    <name type="common">Pacific oyster</name>
    <name type="synonym">Crassostrea gigas</name>
    <dbReference type="NCBI Taxonomy" id="29159"/>
    <lineage>
        <taxon>Eukaryota</taxon>
        <taxon>Metazoa</taxon>
        <taxon>Spiralia</taxon>
        <taxon>Lophotrochozoa</taxon>
        <taxon>Mollusca</taxon>
        <taxon>Bivalvia</taxon>
        <taxon>Autobranchia</taxon>
        <taxon>Pteriomorphia</taxon>
        <taxon>Ostreida</taxon>
        <taxon>Ostreoidea</taxon>
        <taxon>Ostreidae</taxon>
        <taxon>Magallana</taxon>
    </lineage>
</organism>
<evidence type="ECO:0000313" key="3">
    <source>
        <dbReference type="Proteomes" id="UP000005408"/>
    </source>
</evidence>
<evidence type="ECO:0000256" key="1">
    <source>
        <dbReference type="SAM" id="Phobius"/>
    </source>
</evidence>
<keyword evidence="1" id="KW-0472">Membrane</keyword>
<sequence length="82" mass="9121">MAHLSDFKIVNITFELLLVSCISKSLYNTCQLINAKFQLRAGDTEGARTSTVWARRLTLASYMAGTVVLVILLIVLYVSAWP</sequence>
<evidence type="ECO:0000313" key="2">
    <source>
        <dbReference type="EnsemblMetazoa" id="G11980.1:cds"/>
    </source>
</evidence>
<dbReference type="Proteomes" id="UP000005408">
    <property type="component" value="Unassembled WGS sequence"/>
</dbReference>
<keyword evidence="1" id="KW-1133">Transmembrane helix</keyword>
<reference evidence="2" key="1">
    <citation type="submission" date="2022-08" db="UniProtKB">
        <authorList>
            <consortium name="EnsemblMetazoa"/>
        </authorList>
    </citation>
    <scope>IDENTIFICATION</scope>
    <source>
        <strain evidence="2">05x7-T-G4-1.051#20</strain>
    </source>
</reference>
<feature type="transmembrane region" description="Helical" evidence="1">
    <location>
        <begin position="57"/>
        <end position="80"/>
    </location>
</feature>
<dbReference type="AlphaFoldDB" id="A0A8W8I103"/>
<name>A0A8W8I103_MAGGI</name>
<keyword evidence="1" id="KW-0812">Transmembrane</keyword>
<proteinExistence type="predicted"/>